<proteinExistence type="predicted"/>
<dbReference type="AlphaFoldDB" id="M3FCP2"/>
<evidence type="ECO:0000313" key="1">
    <source>
        <dbReference type="EMBL" id="EMF50585.1"/>
    </source>
</evidence>
<sequence>MVIVPLSWRVPVRGPVRVRGARTPAHYAGSRNFFPPGPPAGSR</sequence>
<evidence type="ECO:0000313" key="2">
    <source>
        <dbReference type="Proteomes" id="UP000030760"/>
    </source>
</evidence>
<protein>
    <submittedName>
        <fullName evidence="1">Uncharacterized protein</fullName>
    </submittedName>
</protein>
<reference evidence="2" key="1">
    <citation type="journal article" date="2013" name="Genome Announc.">
        <title>Draft Genome Sequence of Streptomyces bottropensis ATCC 25435, a Bottromycin-Producing Actinomycete.</title>
        <authorList>
            <person name="Zhang H."/>
            <person name="Zhou W."/>
            <person name="Zhuang Y."/>
            <person name="Liang X."/>
            <person name="Liu T."/>
        </authorList>
    </citation>
    <scope>NUCLEOTIDE SEQUENCE [LARGE SCALE GENOMIC DNA]</scope>
    <source>
        <strain evidence="2">ATCC 25435</strain>
    </source>
</reference>
<organism evidence="1 2">
    <name type="scientific">Streptomyces bottropensis ATCC 25435</name>
    <dbReference type="NCBI Taxonomy" id="1054862"/>
    <lineage>
        <taxon>Bacteria</taxon>
        <taxon>Bacillati</taxon>
        <taxon>Actinomycetota</taxon>
        <taxon>Actinomycetes</taxon>
        <taxon>Kitasatosporales</taxon>
        <taxon>Streptomycetaceae</taxon>
        <taxon>Streptomyces</taxon>
    </lineage>
</organism>
<gene>
    <name evidence="1" type="ORF">SBD_8150</name>
</gene>
<dbReference type="EMBL" id="KB405098">
    <property type="protein sequence ID" value="EMF50585.1"/>
    <property type="molecule type" value="Genomic_DNA"/>
</dbReference>
<accession>M3FCP2</accession>
<name>M3FCP2_9ACTN</name>
<dbReference type="Proteomes" id="UP000030760">
    <property type="component" value="Unassembled WGS sequence"/>
</dbReference>